<name>G7E0U9_MIXOS</name>
<dbReference type="Proteomes" id="UP000009131">
    <property type="component" value="Unassembled WGS sequence"/>
</dbReference>
<proteinExistence type="predicted"/>
<reference evidence="1 2" key="2">
    <citation type="journal article" date="2012" name="Open Biol.">
        <title>Characteristics of nucleosomes and linker DNA regions on the genome of the basidiomycete Mixia osmundae revealed by mono- and dinucleosome mapping.</title>
        <authorList>
            <person name="Nishida H."/>
            <person name="Kondo S."/>
            <person name="Matsumoto T."/>
            <person name="Suzuki Y."/>
            <person name="Yoshikawa H."/>
            <person name="Taylor T.D."/>
            <person name="Sugiyama J."/>
        </authorList>
    </citation>
    <scope>NUCLEOTIDE SEQUENCE [LARGE SCALE GENOMIC DNA]</scope>
    <source>
        <strain evidence="2">CBS 9802 / IAM 14324 / JCM 22182 / KY 12970</strain>
    </source>
</reference>
<evidence type="ECO:0000313" key="1">
    <source>
        <dbReference type="EMBL" id="GAA96459.1"/>
    </source>
</evidence>
<dbReference type="AlphaFoldDB" id="G7E0U9"/>
<dbReference type="STRING" id="764103.G7E0U9"/>
<protein>
    <submittedName>
        <fullName evidence="1">Uncharacterized protein</fullName>
    </submittedName>
</protein>
<dbReference type="RefSeq" id="XP_014568073.1">
    <property type="nucleotide sequence ID" value="XM_014712587.1"/>
</dbReference>
<dbReference type="OrthoDB" id="2588793at2759"/>
<gene>
    <name evidence="1" type="primary">Mo03126</name>
    <name evidence="1" type="ORF">E5Q_03126</name>
</gene>
<evidence type="ECO:0000313" key="2">
    <source>
        <dbReference type="Proteomes" id="UP000009131"/>
    </source>
</evidence>
<accession>G7E0U9</accession>
<dbReference type="eggNOG" id="ENOG502SRMZ">
    <property type="taxonomic scope" value="Eukaryota"/>
</dbReference>
<organism evidence="1 2">
    <name type="scientific">Mixia osmundae (strain CBS 9802 / IAM 14324 / JCM 22182 / KY 12970)</name>
    <dbReference type="NCBI Taxonomy" id="764103"/>
    <lineage>
        <taxon>Eukaryota</taxon>
        <taxon>Fungi</taxon>
        <taxon>Dikarya</taxon>
        <taxon>Basidiomycota</taxon>
        <taxon>Pucciniomycotina</taxon>
        <taxon>Mixiomycetes</taxon>
        <taxon>Mixiales</taxon>
        <taxon>Mixiaceae</taxon>
        <taxon>Mixia</taxon>
    </lineage>
</organism>
<comment type="caution">
    <text evidence="1">The sequence shown here is derived from an EMBL/GenBank/DDBJ whole genome shotgun (WGS) entry which is preliminary data.</text>
</comment>
<dbReference type="OMA" id="PWVCDIE"/>
<sequence>MYSRESQQYTTVSGAVPALPLRLASLPSLASKTRVVTLVGLVGVASLLLANHERVSPENIKHFWTQHTTSDSCNPYAEYGVVHISADTPAQNYYAPINETSCPRSRLLDEAVAASDLAVTTGQSSVSGSTLPWLHDRTVALFGDSHERFHLIDFCRFFGRMGKVELIVPSHPLSPPAYTSSNEPPNENEDLSASRPYVCHVQSFNLTLVNLHMFGVASFQEFKDQDVGSFFRDRHYYPPMVTEDKLNEVFLPLLANIGRPIDLIEFSTGYWDLLHKSRLEDTLDATRRTHAENLPLSYIDWYDSGLRRLLLAVAQAFPDRSVPILFRHLHQVQQRHDTPTNRVAAFGAVGKKVVHDLNTNDTIPHVLKGRLRDDNWGPLLLGQEDHIADTMHYRGYANYIWADIILFELRRAVTGQGA</sequence>
<dbReference type="InParanoid" id="G7E0U9"/>
<reference evidence="1 2" key="1">
    <citation type="journal article" date="2011" name="J. Gen. Appl. Microbiol.">
        <title>Draft genome sequencing of the enigmatic basidiomycete Mixia osmundae.</title>
        <authorList>
            <person name="Nishida H."/>
            <person name="Nagatsuka Y."/>
            <person name="Sugiyama J."/>
        </authorList>
    </citation>
    <scope>NUCLEOTIDE SEQUENCE [LARGE SCALE GENOMIC DNA]</scope>
    <source>
        <strain evidence="2">CBS 9802 / IAM 14324 / JCM 22182 / KY 12970</strain>
    </source>
</reference>
<dbReference type="HOGENOM" id="CLU_047860_0_0_1"/>
<dbReference type="EMBL" id="BABT02000090">
    <property type="protein sequence ID" value="GAA96459.1"/>
    <property type="molecule type" value="Genomic_DNA"/>
</dbReference>
<keyword evidence="2" id="KW-1185">Reference proteome</keyword>